<sequence length="411" mass="43195">MSVAVAKVERVAGVFDRLVGQETVESELTAASIAARADVIEGAMTHSWLFTGPPGSGRSVAALCFAAALQCTDPGTPGCGRCHACTTTMAGTHGDVRRVIPEGLSISTKEMRAIVQVASRRPSTGRWQVVVIEDADRLTEAAGNVLLKVVEEPPDRTVFLLCAPSVDPEDISITLRSRCRHVHLVTPSVPAIARVLRERDQLDEKTANWAASISGGHVGRARRLATDEQARAHRQRALALVSAAARPGAAYAAADQLVKAADDEAKEMSAARDERERDELSTALGAGGTGKGSAGATRGSAGVLKDLERRQKSRATRTGRDALDRALIDVAGVYRDALAVRFGAAGRGTGVALTHPDLVDEIHELATDVPPEGLLRSIDAVLACREALDTNVKPRFALAALAASLIAAHAS</sequence>
<accession>A0ABP9JZ74</accession>
<dbReference type="NCBIfam" id="NF005926">
    <property type="entry name" value="PRK07940.1"/>
    <property type="match status" value="1"/>
</dbReference>
<dbReference type="Pfam" id="PF13177">
    <property type="entry name" value="DNA_pol3_delta2"/>
    <property type="match status" value="1"/>
</dbReference>
<dbReference type="PANTHER" id="PTHR11669">
    <property type="entry name" value="REPLICATION FACTOR C / DNA POLYMERASE III GAMMA-TAU SUBUNIT"/>
    <property type="match status" value="1"/>
</dbReference>
<feature type="region of interest" description="Disordered" evidence="1">
    <location>
        <begin position="265"/>
        <end position="318"/>
    </location>
</feature>
<gene>
    <name evidence="3" type="ORF">GCM10023318_15260</name>
</gene>
<evidence type="ECO:0000256" key="1">
    <source>
        <dbReference type="SAM" id="MobiDB-lite"/>
    </source>
</evidence>
<organism evidence="3 4">
    <name type="scientific">Nocardia callitridis</name>
    <dbReference type="NCBI Taxonomy" id="648753"/>
    <lineage>
        <taxon>Bacteria</taxon>
        <taxon>Bacillati</taxon>
        <taxon>Actinomycetota</taxon>
        <taxon>Actinomycetes</taxon>
        <taxon>Mycobacteriales</taxon>
        <taxon>Nocardiaceae</taxon>
        <taxon>Nocardia</taxon>
    </lineage>
</organism>
<keyword evidence="4" id="KW-1185">Reference proteome</keyword>
<dbReference type="SMART" id="SM00382">
    <property type="entry name" value="AAA"/>
    <property type="match status" value="1"/>
</dbReference>
<dbReference type="InterPro" id="IPR050238">
    <property type="entry name" value="DNA_Rep/Repair_Clamp_Loader"/>
</dbReference>
<protein>
    <submittedName>
        <fullName evidence="3">DNA polymerase III subunit delta</fullName>
    </submittedName>
</protein>
<dbReference type="SUPFAM" id="SSF52540">
    <property type="entry name" value="P-loop containing nucleoside triphosphate hydrolases"/>
    <property type="match status" value="1"/>
</dbReference>
<evidence type="ECO:0000313" key="3">
    <source>
        <dbReference type="EMBL" id="GAA5048026.1"/>
    </source>
</evidence>
<proteinExistence type="predicted"/>
<dbReference type="NCBIfam" id="TIGR00678">
    <property type="entry name" value="holB"/>
    <property type="match status" value="1"/>
</dbReference>
<reference evidence="4" key="1">
    <citation type="journal article" date="2019" name="Int. J. Syst. Evol. Microbiol.">
        <title>The Global Catalogue of Microorganisms (GCM) 10K type strain sequencing project: providing services to taxonomists for standard genome sequencing and annotation.</title>
        <authorList>
            <consortium name="The Broad Institute Genomics Platform"/>
            <consortium name="The Broad Institute Genome Sequencing Center for Infectious Disease"/>
            <person name="Wu L."/>
            <person name="Ma J."/>
        </authorList>
    </citation>
    <scope>NUCLEOTIDE SEQUENCE [LARGE SCALE GENOMIC DNA]</scope>
    <source>
        <strain evidence="4">JCM 18298</strain>
    </source>
</reference>
<dbReference type="Gene3D" id="3.40.50.300">
    <property type="entry name" value="P-loop containing nucleotide triphosphate hydrolases"/>
    <property type="match status" value="1"/>
</dbReference>
<evidence type="ECO:0000259" key="2">
    <source>
        <dbReference type="SMART" id="SM00382"/>
    </source>
</evidence>
<dbReference type="InterPro" id="IPR027417">
    <property type="entry name" value="P-loop_NTPase"/>
</dbReference>
<comment type="caution">
    <text evidence="3">The sequence shown here is derived from an EMBL/GenBank/DDBJ whole genome shotgun (WGS) entry which is preliminary data.</text>
</comment>
<feature type="domain" description="AAA+ ATPase" evidence="2">
    <location>
        <begin position="44"/>
        <end position="187"/>
    </location>
</feature>
<dbReference type="PANTHER" id="PTHR11669:SF8">
    <property type="entry name" value="DNA POLYMERASE III SUBUNIT DELTA"/>
    <property type="match status" value="1"/>
</dbReference>
<dbReference type="Proteomes" id="UP001500603">
    <property type="component" value="Unassembled WGS sequence"/>
</dbReference>
<name>A0ABP9JZ74_9NOCA</name>
<dbReference type="InterPro" id="IPR003593">
    <property type="entry name" value="AAA+_ATPase"/>
</dbReference>
<feature type="compositionally biased region" description="Basic and acidic residues" evidence="1">
    <location>
        <begin position="265"/>
        <end position="280"/>
    </location>
</feature>
<evidence type="ECO:0000313" key="4">
    <source>
        <dbReference type="Proteomes" id="UP001500603"/>
    </source>
</evidence>
<dbReference type="EMBL" id="BAABJM010000001">
    <property type="protein sequence ID" value="GAA5048026.1"/>
    <property type="molecule type" value="Genomic_DNA"/>
</dbReference>
<dbReference type="InterPro" id="IPR004622">
    <property type="entry name" value="DNA_pol_HolB"/>
</dbReference>